<dbReference type="GeneID" id="37060411"/>
<evidence type="ECO:0000313" key="2">
    <source>
        <dbReference type="Proteomes" id="UP000247233"/>
    </source>
</evidence>
<keyword evidence="2" id="KW-1185">Reference proteome</keyword>
<dbReference type="VEuPathDB" id="FungiDB:BO70DRAFT_147391"/>
<dbReference type="Proteomes" id="UP000247233">
    <property type="component" value="Unassembled WGS sequence"/>
</dbReference>
<protein>
    <submittedName>
        <fullName evidence="1">Uncharacterized protein</fullName>
    </submittedName>
</protein>
<gene>
    <name evidence="1" type="ORF">BO70DRAFT_147391</name>
</gene>
<dbReference type="EMBL" id="MSFL01000033">
    <property type="protein sequence ID" value="PWY69517.1"/>
    <property type="molecule type" value="Genomic_DNA"/>
</dbReference>
<organism evidence="1 2">
    <name type="scientific">Aspergillus heteromorphus CBS 117.55</name>
    <dbReference type="NCBI Taxonomy" id="1448321"/>
    <lineage>
        <taxon>Eukaryota</taxon>
        <taxon>Fungi</taxon>
        <taxon>Dikarya</taxon>
        <taxon>Ascomycota</taxon>
        <taxon>Pezizomycotina</taxon>
        <taxon>Eurotiomycetes</taxon>
        <taxon>Eurotiomycetidae</taxon>
        <taxon>Eurotiales</taxon>
        <taxon>Aspergillaceae</taxon>
        <taxon>Aspergillus</taxon>
        <taxon>Aspergillus subgen. Circumdati</taxon>
    </lineage>
</organism>
<reference evidence="1 2" key="1">
    <citation type="submission" date="2016-12" db="EMBL/GenBank/DDBJ databases">
        <title>The genomes of Aspergillus section Nigri reveals drivers in fungal speciation.</title>
        <authorList>
            <consortium name="DOE Joint Genome Institute"/>
            <person name="Vesth T.C."/>
            <person name="Nybo J."/>
            <person name="Theobald S."/>
            <person name="Brandl J."/>
            <person name="Frisvad J.C."/>
            <person name="Nielsen K.F."/>
            <person name="Lyhne E.K."/>
            <person name="Kogle M.E."/>
            <person name="Kuo A."/>
            <person name="Riley R."/>
            <person name="Clum A."/>
            <person name="Nolan M."/>
            <person name="Lipzen A."/>
            <person name="Salamov A."/>
            <person name="Henrissat B."/>
            <person name="Wiebenga A."/>
            <person name="De Vries R.P."/>
            <person name="Grigoriev I.V."/>
            <person name="Mortensen U.H."/>
            <person name="Andersen M.R."/>
            <person name="Baker S.E."/>
        </authorList>
    </citation>
    <scope>NUCLEOTIDE SEQUENCE [LARGE SCALE GENOMIC DNA]</scope>
    <source>
        <strain evidence="1 2">CBS 117.55</strain>
    </source>
</reference>
<dbReference type="AlphaFoldDB" id="A0A317V945"/>
<evidence type="ECO:0000313" key="1">
    <source>
        <dbReference type="EMBL" id="PWY69517.1"/>
    </source>
</evidence>
<proteinExistence type="predicted"/>
<comment type="caution">
    <text evidence="1">The sequence shown here is derived from an EMBL/GenBank/DDBJ whole genome shotgun (WGS) entry which is preliminary data.</text>
</comment>
<accession>A0A317V945</accession>
<sequence length="80" mass="9401">MEASSLVWSGPRIYTFEVWGPSRSCCNLTGRATSDRHPRSFFREMSIHLYLLISLTVDGWGAYDPYRRKPPRCSIELWWC</sequence>
<name>A0A317V945_9EURO</name>
<dbReference type="RefSeq" id="XP_025395544.1">
    <property type="nucleotide sequence ID" value="XM_025538174.1"/>
</dbReference>